<dbReference type="Gene3D" id="3.40.50.300">
    <property type="entry name" value="P-loop containing nucleotide triphosphate hydrolases"/>
    <property type="match status" value="1"/>
</dbReference>
<dbReference type="Proteomes" id="UP000582837">
    <property type="component" value="Unassembled WGS sequence"/>
</dbReference>
<dbReference type="Pfam" id="PF13424">
    <property type="entry name" value="TPR_12"/>
    <property type="match status" value="3"/>
</dbReference>
<dbReference type="EMBL" id="JACHIA010000004">
    <property type="protein sequence ID" value="MBB6070374.1"/>
    <property type="molecule type" value="Genomic_DNA"/>
</dbReference>
<accession>A0A841GWR3</accession>
<keyword evidence="4" id="KW-1185">Reference proteome</keyword>
<evidence type="ECO:0000259" key="2">
    <source>
        <dbReference type="Pfam" id="PF12770"/>
    </source>
</evidence>
<dbReference type="SUPFAM" id="SSF52540">
    <property type="entry name" value="P-loop containing nucleoside triphosphate hydrolases"/>
    <property type="match status" value="1"/>
</dbReference>
<dbReference type="SMART" id="SM00028">
    <property type="entry name" value="TPR"/>
    <property type="match status" value="7"/>
</dbReference>
<dbReference type="InterPro" id="IPR019734">
    <property type="entry name" value="TPR_rpt"/>
</dbReference>
<dbReference type="InterPro" id="IPR011990">
    <property type="entry name" value="TPR-like_helical_dom_sf"/>
</dbReference>
<evidence type="ECO:0000313" key="3">
    <source>
        <dbReference type="EMBL" id="MBB6070374.1"/>
    </source>
</evidence>
<dbReference type="RefSeq" id="WP_170035760.1">
    <property type="nucleotide sequence ID" value="NZ_JABDTL010000001.1"/>
</dbReference>
<feature type="domain" description="CHAT" evidence="2">
    <location>
        <begin position="91"/>
        <end position="329"/>
    </location>
</feature>
<evidence type="ECO:0000313" key="4">
    <source>
        <dbReference type="Proteomes" id="UP000582837"/>
    </source>
</evidence>
<dbReference type="AlphaFoldDB" id="A0A841GWR3"/>
<dbReference type="Gene3D" id="1.25.40.10">
    <property type="entry name" value="Tetratricopeptide repeat domain"/>
    <property type="match status" value="3"/>
</dbReference>
<dbReference type="PANTHER" id="PTHR47691">
    <property type="entry name" value="REGULATOR-RELATED"/>
    <property type="match status" value="1"/>
</dbReference>
<dbReference type="InterPro" id="IPR024983">
    <property type="entry name" value="CHAT_dom"/>
</dbReference>
<reference evidence="3 4" key="1">
    <citation type="submission" date="2020-08" db="EMBL/GenBank/DDBJ databases">
        <title>Genomic Encyclopedia of Type Strains, Phase IV (KMG-IV): sequencing the most valuable type-strain genomes for metagenomic binning, comparative biology and taxonomic classification.</title>
        <authorList>
            <person name="Goeker M."/>
        </authorList>
    </citation>
    <scope>NUCLEOTIDE SEQUENCE [LARGE SCALE GENOMIC DNA]</scope>
    <source>
        <strain evidence="3 4">DSM 29007</strain>
    </source>
</reference>
<proteinExistence type="predicted"/>
<sequence>MFQQVGAEVLEATVAPRPFEAPLSHGELEDLRWYLEDYLTAPFAVYEERGSAIQGRIEGWGTQLFEALFGQGRPGREAYLRARSFAGGWSLWMESGSPAFLALPWELMRDPTLPAPLALDVPVNRTIDTLSAAVSASSQDLRVLMVIARPDGVDDAGFRVIARSLVERLPAVSGRVTVDVARPPTLDELRRRMEEAQQEGRPYQVVHFDGHGTYEGGRKPQGYLIFEKEGDAHPVPADEIGAVLAGAGVPLLVLNACHSGTLTHAETAEAAVATQVLRAGAAAVVAMGYSVYVPAAAEFMAAFYESLFDGETVEEAVRSGRRRMHRAPLRPSPRGPLPLDDWMVPVHYARSEVRFPGLARTISSPPPPPGLPTQEPQPGAAAETAGTRHAEGALEAAEGVFVGRDHEFLRLEWGLQNRRVLLLHGQGGTGKTELAKGFARWLRDTGGADPGLVFFHSFEPGVASFGLSGVVTPIGIELFGADFVRDASETADRTAAILDLMRRKRVLLVWDNFETVREMPDPTGTTPPLDPAEQDEIRDFLAEVAKSARGGVIITSRAPEKWLGDVHRLEVPGLDSQGAAEYADKLLALHPAAQPHREERAFGELLEALGGNPLGMRLTLPHLERSSAPELLRKLREAAPLDAPGGRLDSLAASVRYSFRHLLEGDRRLLPALALFEGVCDADVLRVMSEHPDVPHRFQRVTRDTWTAALDGCVAVGLLTDLRDGMYGIHPVLPSFLEGLWLEQAGSGYDAERTAALRAAVRACADLGEWAASQIESGDATFAFSWVKRLRRTLGAMAVSAVGAGDFAEAYHILLPLLKVLDAEGCWVELRRWADLCRTAIEGPLGDAPEPGSAAAALWILALTAEAGIALLMRDAAGAELTLRRIESVLRDCRDDASRFSLAAIHHRLGIAAELRSDLAAADQWYRRSMEVMEELGNRSSVGDSCHQLGVAAQRRGDLSAAEEWFLTALEIREELGDQPGRASVLHQIAGIARDRGDFSAAEKWYNRSLAIEEELENRHGRATSYHQLSIVAQRRGNLVAAKEKVRRALLIWEELGNRAGVAHSCHQLGIIAQLGGDPFAAEEWYRKALPIMEELGIGPGTASSCFQLGRVAQDRGDLTAAEEWYHRSLAITDRLGDRSGVATAYQQIGMVAQERGDLAAAEGWYRQSLAIHEELEKRPDRALSYGQMGMLEEQRNNLPAAMNWMVRANALFADFGNPATGPAPYHLARFTRALGMPALEAAWLCVAGVPLPADAWNAVGWMIEQLERMEAGNAADS</sequence>
<name>A0A841GWR3_9BACT</name>
<organism evidence="3 4">
    <name type="scientific">Longimicrobium terrae</name>
    <dbReference type="NCBI Taxonomy" id="1639882"/>
    <lineage>
        <taxon>Bacteria</taxon>
        <taxon>Pseudomonadati</taxon>
        <taxon>Gemmatimonadota</taxon>
        <taxon>Longimicrobiia</taxon>
        <taxon>Longimicrobiales</taxon>
        <taxon>Longimicrobiaceae</taxon>
        <taxon>Longimicrobium</taxon>
    </lineage>
</organism>
<dbReference type="InterPro" id="IPR027417">
    <property type="entry name" value="P-loop_NTPase"/>
</dbReference>
<dbReference type="PANTHER" id="PTHR47691:SF3">
    <property type="entry name" value="HTH-TYPE TRANSCRIPTIONAL REGULATOR RV0890C-RELATED"/>
    <property type="match status" value="1"/>
</dbReference>
<comment type="caution">
    <text evidence="3">The sequence shown here is derived from an EMBL/GenBank/DDBJ whole genome shotgun (WGS) entry which is preliminary data.</text>
</comment>
<dbReference type="SUPFAM" id="SSF48452">
    <property type="entry name" value="TPR-like"/>
    <property type="match status" value="2"/>
</dbReference>
<feature type="region of interest" description="Disordered" evidence="1">
    <location>
        <begin position="359"/>
        <end position="389"/>
    </location>
</feature>
<dbReference type="Pfam" id="PF12770">
    <property type="entry name" value="CHAT"/>
    <property type="match status" value="1"/>
</dbReference>
<protein>
    <submittedName>
        <fullName evidence="3">Tetratricopeptide (TPR) repeat protein</fullName>
    </submittedName>
</protein>
<evidence type="ECO:0000256" key="1">
    <source>
        <dbReference type="SAM" id="MobiDB-lite"/>
    </source>
</evidence>
<gene>
    <name evidence="3" type="ORF">HNQ61_001993</name>
</gene>